<evidence type="ECO:0000259" key="8">
    <source>
        <dbReference type="Pfam" id="PF01545"/>
    </source>
</evidence>
<dbReference type="InterPro" id="IPR050291">
    <property type="entry name" value="CDF_Transporter"/>
</dbReference>
<comment type="caution">
    <text evidence="10">The sequence shown here is derived from an EMBL/GenBank/DDBJ whole genome shotgun (WGS) entry which is preliminary data.</text>
</comment>
<dbReference type="InterPro" id="IPR036837">
    <property type="entry name" value="Cation_efflux_CTD_sf"/>
</dbReference>
<evidence type="ECO:0000313" key="11">
    <source>
        <dbReference type="Proteomes" id="UP000249061"/>
    </source>
</evidence>
<feature type="transmembrane region" description="Helical" evidence="7">
    <location>
        <begin position="186"/>
        <end position="203"/>
    </location>
</feature>
<dbReference type="AlphaFoldDB" id="A0A2W5TW16"/>
<keyword evidence="5 7" id="KW-1133">Transmembrane helix</keyword>
<feature type="transmembrane region" description="Helical" evidence="7">
    <location>
        <begin position="160"/>
        <end position="180"/>
    </location>
</feature>
<dbReference type="InterPro" id="IPR002524">
    <property type="entry name" value="Cation_efflux"/>
</dbReference>
<dbReference type="SUPFAM" id="SSF160240">
    <property type="entry name" value="Cation efflux protein cytoplasmic domain-like"/>
    <property type="match status" value="1"/>
</dbReference>
<dbReference type="InterPro" id="IPR027470">
    <property type="entry name" value="Cation_efflux_CTD"/>
</dbReference>
<dbReference type="PANTHER" id="PTHR43840:SF15">
    <property type="entry name" value="MITOCHONDRIAL METAL TRANSPORTER 1-RELATED"/>
    <property type="match status" value="1"/>
</dbReference>
<dbReference type="Pfam" id="PF16916">
    <property type="entry name" value="ZT_dimer"/>
    <property type="match status" value="1"/>
</dbReference>
<name>A0A2W5TW16_9BACT</name>
<dbReference type="GO" id="GO:0015093">
    <property type="term" value="F:ferrous iron transmembrane transporter activity"/>
    <property type="evidence" value="ECO:0007669"/>
    <property type="project" value="TreeGrafter"/>
</dbReference>
<dbReference type="Proteomes" id="UP000249061">
    <property type="component" value="Unassembled WGS sequence"/>
</dbReference>
<dbReference type="GO" id="GO:0006882">
    <property type="term" value="P:intracellular zinc ion homeostasis"/>
    <property type="evidence" value="ECO:0007669"/>
    <property type="project" value="TreeGrafter"/>
</dbReference>
<dbReference type="Pfam" id="PF01545">
    <property type="entry name" value="Cation_efflux"/>
    <property type="match status" value="1"/>
</dbReference>
<dbReference type="Gene3D" id="1.20.1510.10">
    <property type="entry name" value="Cation efflux protein transmembrane domain"/>
    <property type="match status" value="1"/>
</dbReference>
<evidence type="ECO:0000256" key="7">
    <source>
        <dbReference type="SAM" id="Phobius"/>
    </source>
</evidence>
<feature type="domain" description="Cation efflux protein transmembrane" evidence="8">
    <location>
        <begin position="18"/>
        <end position="210"/>
    </location>
</feature>
<keyword evidence="4 7" id="KW-0812">Transmembrane</keyword>
<dbReference type="Gene3D" id="3.30.70.1350">
    <property type="entry name" value="Cation efflux protein, cytoplasmic domain"/>
    <property type="match status" value="1"/>
</dbReference>
<dbReference type="EMBL" id="QFQP01000002">
    <property type="protein sequence ID" value="PZR17483.1"/>
    <property type="molecule type" value="Genomic_DNA"/>
</dbReference>
<dbReference type="InterPro" id="IPR058533">
    <property type="entry name" value="Cation_efflux_TM"/>
</dbReference>
<reference evidence="10 11" key="1">
    <citation type="submission" date="2017-08" db="EMBL/GenBank/DDBJ databases">
        <title>Infants hospitalized years apart are colonized by the same room-sourced microbial strains.</title>
        <authorList>
            <person name="Brooks B."/>
            <person name="Olm M.R."/>
            <person name="Firek B.A."/>
            <person name="Baker R."/>
            <person name="Thomas B.C."/>
            <person name="Morowitz M.J."/>
            <person name="Banfield J.F."/>
        </authorList>
    </citation>
    <scope>NUCLEOTIDE SEQUENCE [LARGE SCALE GENOMIC DNA]</scope>
    <source>
        <strain evidence="10">S2_003_000_R2_14</strain>
    </source>
</reference>
<evidence type="ECO:0000256" key="4">
    <source>
        <dbReference type="ARBA" id="ARBA00022692"/>
    </source>
</evidence>
<dbReference type="InterPro" id="IPR027469">
    <property type="entry name" value="Cation_efflux_TMD_sf"/>
</dbReference>
<feature type="transmembrane region" description="Helical" evidence="7">
    <location>
        <begin position="17"/>
        <end position="37"/>
    </location>
</feature>
<protein>
    <submittedName>
        <fullName evidence="10">Cation transporter</fullName>
    </submittedName>
</protein>
<keyword evidence="6 7" id="KW-0472">Membrane</keyword>
<organism evidence="10 11">
    <name type="scientific">Archangium gephyra</name>
    <dbReference type="NCBI Taxonomy" id="48"/>
    <lineage>
        <taxon>Bacteria</taxon>
        <taxon>Pseudomonadati</taxon>
        <taxon>Myxococcota</taxon>
        <taxon>Myxococcia</taxon>
        <taxon>Myxococcales</taxon>
        <taxon>Cystobacterineae</taxon>
        <taxon>Archangiaceae</taxon>
        <taxon>Archangium</taxon>
    </lineage>
</organism>
<dbReference type="GO" id="GO:0005886">
    <property type="term" value="C:plasma membrane"/>
    <property type="evidence" value="ECO:0007669"/>
    <property type="project" value="TreeGrafter"/>
</dbReference>
<dbReference type="FunFam" id="1.20.1510.10:FF:000006">
    <property type="entry name" value="Divalent cation efflux transporter"/>
    <property type="match status" value="1"/>
</dbReference>
<accession>A0A2W5TW16</accession>
<evidence type="ECO:0000259" key="9">
    <source>
        <dbReference type="Pfam" id="PF16916"/>
    </source>
</evidence>
<dbReference type="PANTHER" id="PTHR43840">
    <property type="entry name" value="MITOCHONDRIAL METAL TRANSPORTER 1-RELATED"/>
    <property type="match status" value="1"/>
</dbReference>
<evidence type="ECO:0000256" key="5">
    <source>
        <dbReference type="ARBA" id="ARBA00022989"/>
    </source>
</evidence>
<evidence type="ECO:0000256" key="3">
    <source>
        <dbReference type="ARBA" id="ARBA00022448"/>
    </source>
</evidence>
<feature type="transmembrane region" description="Helical" evidence="7">
    <location>
        <begin position="86"/>
        <end position="107"/>
    </location>
</feature>
<dbReference type="SUPFAM" id="SSF161111">
    <property type="entry name" value="Cation efflux protein transmembrane domain-like"/>
    <property type="match status" value="1"/>
</dbReference>
<evidence type="ECO:0000256" key="6">
    <source>
        <dbReference type="ARBA" id="ARBA00023136"/>
    </source>
</evidence>
<comment type="subcellular location">
    <subcellularLocation>
        <location evidence="1">Membrane</location>
        <topology evidence="1">Multi-pass membrane protein</topology>
    </subcellularLocation>
</comment>
<keyword evidence="3" id="KW-0813">Transport</keyword>
<dbReference type="GO" id="GO:0015341">
    <property type="term" value="F:zinc efflux antiporter activity"/>
    <property type="evidence" value="ECO:0007669"/>
    <property type="project" value="TreeGrafter"/>
</dbReference>
<evidence type="ECO:0000313" key="10">
    <source>
        <dbReference type="EMBL" id="PZR17483.1"/>
    </source>
</evidence>
<feature type="domain" description="Cation efflux protein cytoplasmic" evidence="9">
    <location>
        <begin position="219"/>
        <end position="290"/>
    </location>
</feature>
<sequence length="293" mass="31271">MRPVTELAQRQRAVRRVLWLILGANWLVAGLKLGYGLVADSASMTADGLHSFIDGASNIIGLVALKFAAQPADDEHPYGHQKFETLASLAIGVMIGVGVLELGRMAFDSLLHDHHPAVGVESFVVMVGTLVLNVAVTRYESAQGRKLKSALLTADASHTMSDVWVTLAVLVSLVLAKFGWGRADGFVALGVLVVVAYTGWQIIRQAVGILADSVRVDPARVREVLDGIPGVKGSRAVRSRGLEGHVAVDLVIFVDPTLELQAAHVIADEVEARVKAALPEVHEVLVHVEPSSK</sequence>
<comment type="similarity">
    <text evidence="2">Belongs to the cation diffusion facilitator (CDF) transporter (TC 2.A.4) family.</text>
</comment>
<evidence type="ECO:0000256" key="1">
    <source>
        <dbReference type="ARBA" id="ARBA00004141"/>
    </source>
</evidence>
<feature type="transmembrane region" description="Helical" evidence="7">
    <location>
        <begin position="119"/>
        <end position="139"/>
    </location>
</feature>
<gene>
    <name evidence="10" type="ORF">DI536_03980</name>
</gene>
<evidence type="ECO:0000256" key="2">
    <source>
        <dbReference type="ARBA" id="ARBA00008114"/>
    </source>
</evidence>
<dbReference type="NCBIfam" id="TIGR01297">
    <property type="entry name" value="CDF"/>
    <property type="match status" value="1"/>
</dbReference>
<proteinExistence type="inferred from homology"/>
<dbReference type="GO" id="GO:0015086">
    <property type="term" value="F:cadmium ion transmembrane transporter activity"/>
    <property type="evidence" value="ECO:0007669"/>
    <property type="project" value="TreeGrafter"/>
</dbReference>